<dbReference type="PANTHER" id="PTHR31630:SF6">
    <property type="entry name" value="PHYTANOYL-COA DIOXYGENASE-RELATED"/>
    <property type="match status" value="1"/>
</dbReference>
<keyword evidence="2" id="KW-1185">Reference proteome</keyword>
<keyword evidence="1" id="KW-0560">Oxidoreductase</keyword>
<organism evidence="1 2">
    <name type="scientific">Hymenobacter monticola</name>
    <dbReference type="NCBI Taxonomy" id="1705399"/>
    <lineage>
        <taxon>Bacteria</taxon>
        <taxon>Pseudomonadati</taxon>
        <taxon>Bacteroidota</taxon>
        <taxon>Cytophagia</taxon>
        <taxon>Cytophagales</taxon>
        <taxon>Hymenobacteraceae</taxon>
        <taxon>Hymenobacter</taxon>
    </lineage>
</organism>
<dbReference type="RefSeq" id="WP_243518895.1">
    <property type="nucleotide sequence ID" value="NZ_CP094534.1"/>
</dbReference>
<dbReference type="Gene3D" id="2.60.120.620">
    <property type="entry name" value="q2cbj1_9rhob like domain"/>
    <property type="match status" value="1"/>
</dbReference>
<dbReference type="SUPFAM" id="SSF51197">
    <property type="entry name" value="Clavaminate synthase-like"/>
    <property type="match status" value="1"/>
</dbReference>
<dbReference type="InterPro" id="IPR008775">
    <property type="entry name" value="Phytyl_CoA_dOase-like"/>
</dbReference>
<gene>
    <name evidence="1" type="ORF">MTP16_09625</name>
</gene>
<reference evidence="1 2" key="1">
    <citation type="submission" date="2022-03" db="EMBL/GenBank/DDBJ databases">
        <title>Hymenobactersp. isolated from the air.</title>
        <authorList>
            <person name="Won M."/>
            <person name="Kwon S.-W."/>
        </authorList>
    </citation>
    <scope>NUCLEOTIDE SEQUENCE [LARGE SCALE GENOMIC DNA]</scope>
    <source>
        <strain evidence="1 2">KACC 22596</strain>
    </source>
</reference>
<proteinExistence type="predicted"/>
<dbReference type="Proteomes" id="UP000831390">
    <property type="component" value="Chromosome"/>
</dbReference>
<evidence type="ECO:0000313" key="1">
    <source>
        <dbReference type="EMBL" id="UOE35884.1"/>
    </source>
</evidence>
<dbReference type="PANTHER" id="PTHR31630">
    <property type="entry name" value="PHYTANOYL-COA DIOXYGENASE-RELATED-RELATED"/>
    <property type="match status" value="1"/>
</dbReference>
<name>A0ABY4B9N0_9BACT</name>
<dbReference type="Pfam" id="PF05721">
    <property type="entry name" value="PhyH"/>
    <property type="match status" value="1"/>
</dbReference>
<accession>A0ABY4B9N0</accession>
<sequence length="352" mass="40277">MFLQNIFKPRAKESAPSTEEVGSLGVKYLKRFWSTVLAKRNGVFVEQTEQNWRLDNLLLNGLGLPLEETMQYLMNAAPGFAEFESWILSKHQGRLDPLDVARLNSVFSGQPYPEGLRQNLREIEEMEDVLSAEDLAFWEEHGYVILRAAVSKEQARATENAVWEKLGMDPHEPATWYEKAIGKGMMMDFYHHPTLRANRQSKRIHKAFAQLWQTADLWKTTDRTSFNPPETATYQHQGTALHWDMSLEPPLRFGTQGLLYLCDTPAHQGAFSCVPGFHRRLESWLAGLPASTDPRRVNLQAQVVPIAAEAGDFVIWHHALPHGSSPNRGSYPRIVQYLNMYPVDFKENTAWR</sequence>
<evidence type="ECO:0000313" key="2">
    <source>
        <dbReference type="Proteomes" id="UP000831390"/>
    </source>
</evidence>
<dbReference type="EMBL" id="CP094534">
    <property type="protein sequence ID" value="UOE35884.1"/>
    <property type="molecule type" value="Genomic_DNA"/>
</dbReference>
<dbReference type="GO" id="GO:0051213">
    <property type="term" value="F:dioxygenase activity"/>
    <property type="evidence" value="ECO:0007669"/>
    <property type="project" value="UniProtKB-KW"/>
</dbReference>
<protein>
    <submittedName>
        <fullName evidence="1">Phytanoyl-CoA dioxygenase family protein</fullName>
    </submittedName>
</protein>
<keyword evidence="1" id="KW-0223">Dioxygenase</keyword>